<dbReference type="GO" id="GO:0004016">
    <property type="term" value="F:adenylate cyclase activity"/>
    <property type="evidence" value="ECO:0007669"/>
    <property type="project" value="TreeGrafter"/>
</dbReference>
<evidence type="ECO:0000313" key="5">
    <source>
        <dbReference type="EMBL" id="NHA67640.1"/>
    </source>
</evidence>
<keyword evidence="6" id="KW-1185">Reference proteome</keyword>
<dbReference type="Proteomes" id="UP000287866">
    <property type="component" value="Unassembled WGS sequence"/>
</dbReference>
<dbReference type="InterPro" id="IPR041664">
    <property type="entry name" value="AAA_16"/>
</dbReference>
<dbReference type="RefSeq" id="WP_165566347.1">
    <property type="nucleotide sequence ID" value="NZ_SAYU02000014.1"/>
</dbReference>
<dbReference type="InterPro" id="IPR027417">
    <property type="entry name" value="P-loop_NTPase"/>
</dbReference>
<dbReference type="SUPFAM" id="SSF52540">
    <property type="entry name" value="P-loop containing nucleoside triphosphate hydrolases"/>
    <property type="match status" value="1"/>
</dbReference>
<evidence type="ECO:0000256" key="3">
    <source>
        <dbReference type="SAM" id="MobiDB-lite"/>
    </source>
</evidence>
<accession>A0A8T6R2C8</accession>
<evidence type="ECO:0000256" key="1">
    <source>
        <dbReference type="ARBA" id="ARBA00022741"/>
    </source>
</evidence>
<evidence type="ECO:0000313" key="6">
    <source>
        <dbReference type="Proteomes" id="UP000287866"/>
    </source>
</evidence>
<organism evidence="5 6">
    <name type="scientific">Phycicoccus flavus</name>
    <dbReference type="NCBI Taxonomy" id="2502783"/>
    <lineage>
        <taxon>Bacteria</taxon>
        <taxon>Bacillati</taxon>
        <taxon>Actinomycetota</taxon>
        <taxon>Actinomycetes</taxon>
        <taxon>Micrococcales</taxon>
        <taxon>Intrasporangiaceae</taxon>
        <taxon>Phycicoccus</taxon>
    </lineage>
</organism>
<feature type="domain" description="Guanylate cyclase" evidence="4">
    <location>
        <begin position="30"/>
        <end position="163"/>
    </location>
</feature>
<dbReference type="CDD" id="cd07302">
    <property type="entry name" value="CHD"/>
    <property type="match status" value="1"/>
</dbReference>
<dbReference type="GO" id="GO:0005737">
    <property type="term" value="C:cytoplasm"/>
    <property type="evidence" value="ECO:0007669"/>
    <property type="project" value="TreeGrafter"/>
</dbReference>
<dbReference type="InterPro" id="IPR029787">
    <property type="entry name" value="Nucleotide_cyclase"/>
</dbReference>
<dbReference type="Gene3D" id="3.30.70.1230">
    <property type="entry name" value="Nucleotide cyclase"/>
    <property type="match status" value="2"/>
</dbReference>
<sequence length="1254" mass="134388">MSDLRRHVPPVALAWDAESPGSLWRAVDGTLVFADVSGFTALTERLSRRGRIGAEQVVETLNGVFGPMLELSAARGGEMLKFGGDALFFLFRGPDHAVRACDATAEMQGSLRTAASRVGDGGRLSLSMSVGMHSGEVHLFLVGSPTRELLVLGPAASATADAEKTAEAGEVVLTPATAALLPRDAVRTRDDGVLLLRRRRPARSGSDSPAPLPASDDLLRGLFPRTLGEYLSPGPPEPEHRLATIAFVRFSGTDALLASAGPAALATTLDALVTGVEEALATEGVTLLATDLDRDGGKFFLGSGVPVSREDDEGRMLRALRRVLDADLPLPVQVGVNRGHVFVAEVGVDRRAAYSAMGDTTNTAARITAAAPAGRLYSHPGVLDHARTRFATRPRGPFPMKGKAAPVLVLEVGDETGTREVQEERRLPFVGRESERRLAAGVVTEALGGAGGVLVVEGGTGLGKSRLVHEVLAAAGRADRLTLQAEPYGASSAYRVLRDPLRSLLGIERADPATMGGALVRAVQESAPDLLPLLPLLADVVQVPVPPTPEADLVDPQFRADRTADVVVDLLGRLVAGPLVVLVEEAHWADAASSSLLERLAAASTGRPWLVVAVRRPVEGGFSPATATHVVLDPMPAAALRRLVLAATAESPLRPHEVDAVVERAEGNPLFVEEVTRLARGEVSLESLPESLAAAMSRQIDELGPAARRVLRYTAVLGRSFRRAILDATLSADGLHVDPGTEDALSGLLVPDGPERMRFRSSLVRDAAYESLPYRVRARLHRTAGEVLEELSEDRDADAATMALHFDRAGDAVRTWEYARRAGHHARRRHANADAADHFSVALGVARRVPEVSGPDRAALWSVVGELRELAGEFEQAVEAQRQAARLLRDEPEGRARALVALATVQERTGAYPTALRTVARARALLPGMPGAEARRLAVRLDTLTALVRLGQNRPADARTWAERAAEGAREVEDHETRVRALMLLDFADLQTGAAGLGERHREALDICVEHGFRQRESVARANLGAFAYYAGRWTEAARWYDTSRTVALEAGNAFGAAETEVNLGELLINQGRLEEADRVLADAVRVLRASGAVTFLVLGELQRARLLVSRGELEEAARTAERVHEQARGLGQTTSAMEAALVRADAVSREGRAEEALALVATAERELRADAGFSLARICLQRARALLTLGRFEEADEMVLTGRQAARELGLPYEEALLLRLESRVARHQGDDERWRSSDAEAREMLEGLGVSV</sequence>
<dbReference type="PROSITE" id="PS50125">
    <property type="entry name" value="GUANYLATE_CYCLASE_2"/>
    <property type="match status" value="2"/>
</dbReference>
<dbReference type="SMART" id="SM00044">
    <property type="entry name" value="CYCc"/>
    <property type="match status" value="1"/>
</dbReference>
<name>A0A8T6R2C8_9MICO</name>
<reference evidence="5" key="1">
    <citation type="submission" date="2020-03" db="EMBL/GenBank/DDBJ databases">
        <title>Phycicoccus flavus sp. nov., a novel endophytic actinobacterium isolated from branch of Kandelia candel.</title>
        <authorList>
            <person name="Tuo L."/>
        </authorList>
    </citation>
    <scope>NUCLEOTIDE SEQUENCE</scope>
    <source>
        <strain evidence="5">CMS6Z-2</strain>
    </source>
</reference>
<dbReference type="AlphaFoldDB" id="A0A8T6R2C8"/>
<dbReference type="SUPFAM" id="SSF48452">
    <property type="entry name" value="TPR-like"/>
    <property type="match status" value="2"/>
</dbReference>
<dbReference type="GO" id="GO:0035556">
    <property type="term" value="P:intracellular signal transduction"/>
    <property type="evidence" value="ECO:0007669"/>
    <property type="project" value="InterPro"/>
</dbReference>
<dbReference type="Pfam" id="PF17874">
    <property type="entry name" value="TPR_MalT"/>
    <property type="match status" value="1"/>
</dbReference>
<feature type="region of interest" description="Disordered" evidence="3">
    <location>
        <begin position="197"/>
        <end position="216"/>
    </location>
</feature>
<evidence type="ECO:0000259" key="4">
    <source>
        <dbReference type="PROSITE" id="PS50125"/>
    </source>
</evidence>
<dbReference type="Gene3D" id="1.25.40.10">
    <property type="entry name" value="Tetratricopeptide repeat domain"/>
    <property type="match status" value="2"/>
</dbReference>
<dbReference type="Pfam" id="PF13191">
    <property type="entry name" value="AAA_16"/>
    <property type="match status" value="1"/>
</dbReference>
<dbReference type="PANTHER" id="PTHR16305">
    <property type="entry name" value="TESTICULAR SOLUBLE ADENYLYL CYCLASE"/>
    <property type="match status" value="1"/>
</dbReference>
<dbReference type="EMBL" id="SAYU02000014">
    <property type="protein sequence ID" value="NHA67640.1"/>
    <property type="molecule type" value="Genomic_DNA"/>
</dbReference>
<protein>
    <submittedName>
        <fullName evidence="5">AAA family ATPase</fullName>
    </submittedName>
</protein>
<dbReference type="InterPro" id="IPR019734">
    <property type="entry name" value="TPR_rpt"/>
</dbReference>
<gene>
    <name evidence="5" type="ORF">EPD83_006165</name>
</gene>
<dbReference type="SMART" id="SM00028">
    <property type="entry name" value="TPR"/>
    <property type="match status" value="6"/>
</dbReference>
<comment type="caution">
    <text evidence="5">The sequence shown here is derived from an EMBL/GenBank/DDBJ whole genome shotgun (WGS) entry which is preliminary data.</text>
</comment>
<keyword evidence="2" id="KW-0067">ATP-binding</keyword>
<keyword evidence="1" id="KW-0547">Nucleotide-binding</keyword>
<dbReference type="PANTHER" id="PTHR16305:SF35">
    <property type="entry name" value="TRANSCRIPTIONAL ACTIVATOR DOMAIN"/>
    <property type="match status" value="1"/>
</dbReference>
<feature type="domain" description="Guanylate cyclase" evidence="4">
    <location>
        <begin position="244"/>
        <end position="368"/>
    </location>
</feature>
<dbReference type="Pfam" id="PF00211">
    <property type="entry name" value="Guanylate_cyc"/>
    <property type="match status" value="2"/>
</dbReference>
<dbReference type="InterPro" id="IPR041617">
    <property type="entry name" value="TPR_MalT"/>
</dbReference>
<dbReference type="InterPro" id="IPR001054">
    <property type="entry name" value="A/G_cyclase"/>
</dbReference>
<dbReference type="InterPro" id="IPR011990">
    <property type="entry name" value="TPR-like_helical_dom_sf"/>
</dbReference>
<dbReference type="GO" id="GO:0005524">
    <property type="term" value="F:ATP binding"/>
    <property type="evidence" value="ECO:0007669"/>
    <property type="project" value="UniProtKB-KW"/>
</dbReference>
<proteinExistence type="predicted"/>
<dbReference type="SUPFAM" id="SSF55073">
    <property type="entry name" value="Nucleotide cyclase"/>
    <property type="match status" value="2"/>
</dbReference>
<evidence type="ECO:0000256" key="2">
    <source>
        <dbReference type="ARBA" id="ARBA00022840"/>
    </source>
</evidence>
<dbReference type="GO" id="GO:0009190">
    <property type="term" value="P:cyclic nucleotide biosynthetic process"/>
    <property type="evidence" value="ECO:0007669"/>
    <property type="project" value="InterPro"/>
</dbReference>